<evidence type="ECO:0000256" key="3">
    <source>
        <dbReference type="ARBA" id="ARBA00004763"/>
    </source>
</evidence>
<keyword evidence="6" id="KW-0479">Metal-binding</keyword>
<dbReference type="STRING" id="1703345.A3860_39015"/>
<dbReference type="InterPro" id="IPR006390">
    <property type="entry name" value="DHP_synth_dom"/>
</dbReference>
<evidence type="ECO:0000256" key="1">
    <source>
        <dbReference type="ARBA" id="ARBA00000012"/>
    </source>
</evidence>
<keyword evidence="5" id="KW-0808">Transferase</keyword>
<protein>
    <recommendedName>
        <fullName evidence="4">dihydropteroate synthase</fullName>
        <ecNumber evidence="4">2.5.1.15</ecNumber>
    </recommendedName>
</protein>
<dbReference type="GO" id="GO:0046654">
    <property type="term" value="P:tetrahydrofolate biosynthetic process"/>
    <property type="evidence" value="ECO:0007669"/>
    <property type="project" value="TreeGrafter"/>
</dbReference>
<dbReference type="GO" id="GO:0046872">
    <property type="term" value="F:metal ion binding"/>
    <property type="evidence" value="ECO:0007669"/>
    <property type="project" value="UniProtKB-KW"/>
</dbReference>
<dbReference type="CDD" id="cd00739">
    <property type="entry name" value="DHPS"/>
    <property type="match status" value="1"/>
</dbReference>
<keyword evidence="7" id="KW-0460">Magnesium</keyword>
<dbReference type="RefSeq" id="WP_081155057.1">
    <property type="nucleotide sequence ID" value="NZ_LVYD01000088.1"/>
</dbReference>
<keyword evidence="11" id="KW-1185">Reference proteome</keyword>
<comment type="pathway">
    <text evidence="3">Cofactor biosynthesis; tetrahydrofolate biosynthesis; 7,8-dihydrofolate from 2-amino-4-hydroxy-6-hydroxymethyl-7,8-dihydropteridine diphosphate and 4-aminobenzoate: step 1/2.</text>
</comment>
<evidence type="ECO:0000256" key="7">
    <source>
        <dbReference type="ARBA" id="ARBA00022842"/>
    </source>
</evidence>
<evidence type="ECO:0000256" key="4">
    <source>
        <dbReference type="ARBA" id="ARBA00012458"/>
    </source>
</evidence>
<dbReference type="PANTHER" id="PTHR20941">
    <property type="entry name" value="FOLATE SYNTHESIS PROTEINS"/>
    <property type="match status" value="1"/>
</dbReference>
<dbReference type="SUPFAM" id="SSF51717">
    <property type="entry name" value="Dihydropteroate synthetase-like"/>
    <property type="match status" value="1"/>
</dbReference>
<dbReference type="EC" id="2.5.1.15" evidence="4"/>
<accession>A0A1V9FL45</accession>
<dbReference type="AlphaFoldDB" id="A0A1V9FL45"/>
<evidence type="ECO:0000256" key="5">
    <source>
        <dbReference type="ARBA" id="ARBA00022679"/>
    </source>
</evidence>
<name>A0A1V9FL45_9BACT</name>
<comment type="catalytic activity">
    <reaction evidence="1">
        <text>(7,8-dihydropterin-6-yl)methyl diphosphate + 4-aminobenzoate = 7,8-dihydropteroate + diphosphate</text>
        <dbReference type="Rhea" id="RHEA:19949"/>
        <dbReference type="ChEBI" id="CHEBI:17836"/>
        <dbReference type="ChEBI" id="CHEBI:17839"/>
        <dbReference type="ChEBI" id="CHEBI:33019"/>
        <dbReference type="ChEBI" id="CHEBI:72950"/>
        <dbReference type="EC" id="2.5.1.15"/>
    </reaction>
</comment>
<evidence type="ECO:0000256" key="2">
    <source>
        <dbReference type="ARBA" id="ARBA00001946"/>
    </source>
</evidence>
<dbReference type="InterPro" id="IPR011005">
    <property type="entry name" value="Dihydropteroate_synth-like_sf"/>
</dbReference>
<dbReference type="PROSITE" id="PS00793">
    <property type="entry name" value="DHPS_2"/>
    <property type="match status" value="1"/>
</dbReference>
<dbReference type="InterPro" id="IPR000489">
    <property type="entry name" value="Pterin-binding_dom"/>
</dbReference>
<dbReference type="InterPro" id="IPR045031">
    <property type="entry name" value="DHP_synth-like"/>
</dbReference>
<dbReference type="Pfam" id="PF00809">
    <property type="entry name" value="Pterin_bind"/>
    <property type="match status" value="1"/>
</dbReference>
<dbReference type="Proteomes" id="UP000192796">
    <property type="component" value="Unassembled WGS sequence"/>
</dbReference>
<dbReference type="EMBL" id="LVYD01000088">
    <property type="protein sequence ID" value="OQP59099.1"/>
    <property type="molecule type" value="Genomic_DNA"/>
</dbReference>
<dbReference type="PROSITE" id="PS50972">
    <property type="entry name" value="PTERIN_BINDING"/>
    <property type="match status" value="1"/>
</dbReference>
<evidence type="ECO:0000256" key="8">
    <source>
        <dbReference type="ARBA" id="ARBA00022909"/>
    </source>
</evidence>
<evidence type="ECO:0000256" key="6">
    <source>
        <dbReference type="ARBA" id="ARBA00022723"/>
    </source>
</evidence>
<organism evidence="10 11">
    <name type="scientific">Niastella vici</name>
    <dbReference type="NCBI Taxonomy" id="1703345"/>
    <lineage>
        <taxon>Bacteria</taxon>
        <taxon>Pseudomonadati</taxon>
        <taxon>Bacteroidota</taxon>
        <taxon>Chitinophagia</taxon>
        <taxon>Chitinophagales</taxon>
        <taxon>Chitinophagaceae</taxon>
        <taxon>Niastella</taxon>
    </lineage>
</organism>
<dbReference type="Gene3D" id="3.20.20.20">
    <property type="entry name" value="Dihydropteroate synthase-like"/>
    <property type="match status" value="1"/>
</dbReference>
<keyword evidence="8" id="KW-0289">Folate biosynthesis</keyword>
<proteinExistence type="predicted"/>
<evidence type="ECO:0000313" key="11">
    <source>
        <dbReference type="Proteomes" id="UP000192796"/>
    </source>
</evidence>
<reference evidence="10 11" key="1">
    <citation type="submission" date="2016-03" db="EMBL/GenBank/DDBJ databases">
        <title>Niastella vici sp. nov., isolated from farmland soil.</title>
        <authorList>
            <person name="Chen L."/>
            <person name="Wang D."/>
            <person name="Yang S."/>
            <person name="Wang G."/>
        </authorList>
    </citation>
    <scope>NUCLEOTIDE SEQUENCE [LARGE SCALE GENOMIC DNA]</scope>
    <source>
        <strain evidence="10 11">DJ57</strain>
    </source>
</reference>
<dbReference type="GO" id="GO:0046656">
    <property type="term" value="P:folic acid biosynthetic process"/>
    <property type="evidence" value="ECO:0007669"/>
    <property type="project" value="UniProtKB-KW"/>
</dbReference>
<dbReference type="GO" id="GO:0004156">
    <property type="term" value="F:dihydropteroate synthase activity"/>
    <property type="evidence" value="ECO:0007669"/>
    <property type="project" value="UniProtKB-EC"/>
</dbReference>
<dbReference type="PANTHER" id="PTHR20941:SF1">
    <property type="entry name" value="FOLIC ACID SYNTHESIS PROTEIN FOL1"/>
    <property type="match status" value="1"/>
</dbReference>
<gene>
    <name evidence="10" type="ORF">A3860_39015</name>
</gene>
<dbReference type="GO" id="GO:0005829">
    <property type="term" value="C:cytosol"/>
    <property type="evidence" value="ECO:0007669"/>
    <property type="project" value="TreeGrafter"/>
</dbReference>
<dbReference type="OrthoDB" id="9811744at2"/>
<dbReference type="NCBIfam" id="TIGR01496">
    <property type="entry name" value="DHPS"/>
    <property type="match status" value="1"/>
</dbReference>
<comment type="cofactor">
    <cofactor evidence="2">
        <name>Mg(2+)</name>
        <dbReference type="ChEBI" id="CHEBI:18420"/>
    </cofactor>
</comment>
<evidence type="ECO:0000313" key="10">
    <source>
        <dbReference type="EMBL" id="OQP59099.1"/>
    </source>
</evidence>
<feature type="domain" description="Pterin-binding" evidence="9">
    <location>
        <begin position="16"/>
        <end position="268"/>
    </location>
</feature>
<comment type="caution">
    <text evidence="10">The sequence shown here is derived from an EMBL/GenBank/DDBJ whole genome shotgun (WGS) entry which is preliminary data.</text>
</comment>
<evidence type="ECO:0000259" key="9">
    <source>
        <dbReference type="PROSITE" id="PS50972"/>
    </source>
</evidence>
<sequence>MYTLNCKGRLLVIDNPLVMGIINTTPDSFYEGSRFMGETGVLKQAEQMLKAGADILDIGGQSTRPNSTVVPVEEELQRVTGAIESLHYNFPEAIISIDTYYGRVAAEAVAAGASIINDISAGTVDTGIISTAGALQVPYICTHIKGTPATMQQHATYENITREVLDFFIQKIAECQQAGITDIIIDPGFGFSKTPDHNFSLLRQMSMLSMLNKPILVGLSRKSTIYKTLDITPAEALNGTTVLNTVALLNGANILRVHDVKEAKEAIALISRLQ</sequence>